<feature type="compositionally biased region" description="Basic and acidic residues" evidence="1">
    <location>
        <begin position="25"/>
        <end position="34"/>
    </location>
</feature>
<dbReference type="EMBL" id="BK014717">
    <property type="protein sequence ID" value="DAD69284.1"/>
    <property type="molecule type" value="Genomic_DNA"/>
</dbReference>
<feature type="compositionally biased region" description="Basic and acidic residues" evidence="1">
    <location>
        <begin position="58"/>
        <end position="68"/>
    </location>
</feature>
<feature type="region of interest" description="Disordered" evidence="1">
    <location>
        <begin position="1"/>
        <end position="158"/>
    </location>
</feature>
<feature type="compositionally biased region" description="Basic and acidic residues" evidence="1">
    <location>
        <begin position="120"/>
        <end position="129"/>
    </location>
</feature>
<reference evidence="2" key="1">
    <citation type="journal article" date="2021" name="Proc. Natl. Acad. Sci. U.S.A.">
        <title>A Catalog of Tens of Thousands of Viruses from Human Metagenomes Reveals Hidden Associations with Chronic Diseases.</title>
        <authorList>
            <person name="Tisza M.J."/>
            <person name="Buck C.B."/>
        </authorList>
    </citation>
    <scope>NUCLEOTIDE SEQUENCE</scope>
    <source>
        <strain evidence="2">Cte0t5</strain>
    </source>
</reference>
<accession>A0A8S5LGX8</accession>
<organism evidence="2">
    <name type="scientific">Myoviridae sp. cte0t5</name>
    <dbReference type="NCBI Taxonomy" id="2823549"/>
    <lineage>
        <taxon>Viruses</taxon>
        <taxon>Duplodnaviria</taxon>
        <taxon>Heunggongvirae</taxon>
        <taxon>Uroviricota</taxon>
        <taxon>Caudoviricetes</taxon>
    </lineage>
</organism>
<name>A0A8S5LGX8_9CAUD</name>
<evidence type="ECO:0000256" key="1">
    <source>
        <dbReference type="SAM" id="MobiDB-lite"/>
    </source>
</evidence>
<evidence type="ECO:0000313" key="2">
    <source>
        <dbReference type="EMBL" id="DAD69284.1"/>
    </source>
</evidence>
<proteinExistence type="predicted"/>
<protein>
    <submittedName>
        <fullName evidence="2">Uncharacterized protein</fullName>
    </submittedName>
</protein>
<sequence>MRCEVRRSLRVLRGRGGRVDPVGDVAHDVGRPERGGAGAQGPAERGGAGAPPGAGGREGQRRADDDRGLGTGTERAVERGDQAVAPGLRRGEVAEGLSRLLGGGPALEGVGQDPAAQDVGRCEAGDAQRRAGGQEGVHGEQGRVGQRLAGTGTAGSRG</sequence>
<feature type="compositionally biased region" description="Gly residues" evidence="1">
    <location>
        <begin position="35"/>
        <end position="57"/>
    </location>
</feature>